<evidence type="ECO:0000256" key="4">
    <source>
        <dbReference type="PROSITE-ProRule" id="PRU00169"/>
    </source>
</evidence>
<dbReference type="InterPro" id="IPR045279">
    <property type="entry name" value="ARR-like"/>
</dbReference>
<dbReference type="PROSITE" id="PS50110">
    <property type="entry name" value="RESPONSE_REGULATORY"/>
    <property type="match status" value="1"/>
</dbReference>
<dbReference type="Pfam" id="PF00072">
    <property type="entry name" value="Response_reg"/>
    <property type="match status" value="1"/>
</dbReference>
<dbReference type="GO" id="GO:0009736">
    <property type="term" value="P:cytokinin-activated signaling pathway"/>
    <property type="evidence" value="ECO:0007669"/>
    <property type="project" value="InterPro"/>
</dbReference>
<dbReference type="AlphaFoldDB" id="A0AAU9LTF4"/>
<keyword evidence="1" id="KW-0902">Two-component regulatory system</keyword>
<organism evidence="6 7">
    <name type="scientific">Lactuca virosa</name>
    <dbReference type="NCBI Taxonomy" id="75947"/>
    <lineage>
        <taxon>Eukaryota</taxon>
        <taxon>Viridiplantae</taxon>
        <taxon>Streptophyta</taxon>
        <taxon>Embryophyta</taxon>
        <taxon>Tracheophyta</taxon>
        <taxon>Spermatophyta</taxon>
        <taxon>Magnoliopsida</taxon>
        <taxon>eudicotyledons</taxon>
        <taxon>Gunneridae</taxon>
        <taxon>Pentapetalae</taxon>
        <taxon>asterids</taxon>
        <taxon>campanulids</taxon>
        <taxon>Asterales</taxon>
        <taxon>Asteraceae</taxon>
        <taxon>Cichorioideae</taxon>
        <taxon>Cichorieae</taxon>
        <taxon>Lactucinae</taxon>
        <taxon>Lactuca</taxon>
    </lineage>
</organism>
<keyword evidence="3" id="KW-0804">Transcription</keyword>
<sequence length="131" mass="14317">MKKLRAVVVDDQRGQLMYASRMLRTSSFEVIAAVESGEAALKFLGLTGENVGDVKVDVDLILTDHDMTGISGYELLLELKKSELSNVPVVILSADANEERIKKCMDGGALMFLEKPLQAKDVANVYNAIVE</sequence>
<dbReference type="PANTHER" id="PTHR43874:SF147">
    <property type="entry name" value="TYPE-A RESPONSE REGULATOR"/>
    <property type="match status" value="1"/>
</dbReference>
<dbReference type="InterPro" id="IPR011006">
    <property type="entry name" value="CheY-like_superfamily"/>
</dbReference>
<keyword evidence="2" id="KW-0805">Transcription regulation</keyword>
<dbReference type="SMART" id="SM00448">
    <property type="entry name" value="REC"/>
    <property type="match status" value="1"/>
</dbReference>
<name>A0AAU9LTF4_9ASTR</name>
<evidence type="ECO:0000259" key="5">
    <source>
        <dbReference type="PROSITE" id="PS50110"/>
    </source>
</evidence>
<evidence type="ECO:0000256" key="3">
    <source>
        <dbReference type="ARBA" id="ARBA00023163"/>
    </source>
</evidence>
<gene>
    <name evidence="6" type="ORF">LVIROSA_LOCUS14</name>
</gene>
<feature type="domain" description="Response regulatory" evidence="5">
    <location>
        <begin position="5"/>
        <end position="130"/>
    </location>
</feature>
<protein>
    <recommendedName>
        <fullName evidence="5">Response regulatory domain-containing protein</fullName>
    </recommendedName>
</protein>
<reference evidence="6 7" key="1">
    <citation type="submission" date="2022-01" db="EMBL/GenBank/DDBJ databases">
        <authorList>
            <person name="Xiong W."/>
            <person name="Schranz E."/>
        </authorList>
    </citation>
    <scope>NUCLEOTIDE SEQUENCE [LARGE SCALE GENOMIC DNA]</scope>
</reference>
<proteinExistence type="predicted"/>
<dbReference type="InterPro" id="IPR001789">
    <property type="entry name" value="Sig_transdc_resp-reg_receiver"/>
</dbReference>
<dbReference type="Gene3D" id="3.40.50.2300">
    <property type="match status" value="1"/>
</dbReference>
<evidence type="ECO:0000256" key="1">
    <source>
        <dbReference type="ARBA" id="ARBA00023012"/>
    </source>
</evidence>
<dbReference type="Proteomes" id="UP001157418">
    <property type="component" value="Unassembled WGS sequence"/>
</dbReference>
<dbReference type="EMBL" id="CAKMRJ010000001">
    <property type="protein sequence ID" value="CAH1411958.1"/>
    <property type="molecule type" value="Genomic_DNA"/>
</dbReference>
<dbReference type="SUPFAM" id="SSF52172">
    <property type="entry name" value="CheY-like"/>
    <property type="match status" value="1"/>
</dbReference>
<keyword evidence="7" id="KW-1185">Reference proteome</keyword>
<evidence type="ECO:0000313" key="7">
    <source>
        <dbReference type="Proteomes" id="UP001157418"/>
    </source>
</evidence>
<evidence type="ECO:0000313" key="6">
    <source>
        <dbReference type="EMBL" id="CAH1411958.1"/>
    </source>
</evidence>
<comment type="caution">
    <text evidence="6">The sequence shown here is derived from an EMBL/GenBank/DDBJ whole genome shotgun (WGS) entry which is preliminary data.</text>
</comment>
<dbReference type="GO" id="GO:0000160">
    <property type="term" value="P:phosphorelay signal transduction system"/>
    <property type="evidence" value="ECO:0007669"/>
    <property type="project" value="UniProtKB-KW"/>
</dbReference>
<evidence type="ECO:0000256" key="2">
    <source>
        <dbReference type="ARBA" id="ARBA00023015"/>
    </source>
</evidence>
<keyword evidence="4" id="KW-0597">Phosphoprotein</keyword>
<feature type="modified residue" description="4-aspartylphosphate" evidence="4">
    <location>
        <position position="64"/>
    </location>
</feature>
<accession>A0AAU9LTF4</accession>
<dbReference type="PANTHER" id="PTHR43874">
    <property type="entry name" value="TWO-COMPONENT RESPONSE REGULATOR"/>
    <property type="match status" value="1"/>
</dbReference>